<feature type="binding site" evidence="4">
    <location>
        <begin position="234"/>
        <end position="239"/>
    </location>
    <ligand>
        <name>NAD(+)</name>
        <dbReference type="ChEBI" id="CHEBI:57540"/>
    </ligand>
</feature>
<keyword evidence="1 4" id="KW-0056">Arginine metabolism</keyword>
<dbReference type="GO" id="GO:0043824">
    <property type="term" value="F:succinylglutamate-semialdehyde dehydrogenase activity"/>
    <property type="evidence" value="ECO:0007669"/>
    <property type="project" value="UniProtKB-EC"/>
</dbReference>
<evidence type="ECO:0000259" key="6">
    <source>
        <dbReference type="Pfam" id="PF00171"/>
    </source>
</evidence>
<dbReference type="EMBL" id="JAKUDL010000015">
    <property type="protein sequence ID" value="MCH4296712.1"/>
    <property type="molecule type" value="Genomic_DNA"/>
</dbReference>
<evidence type="ECO:0000256" key="4">
    <source>
        <dbReference type="HAMAP-Rule" id="MF_01174"/>
    </source>
</evidence>
<dbReference type="InterPro" id="IPR015590">
    <property type="entry name" value="Aldehyde_DH_dom"/>
</dbReference>
<dbReference type="PROSITE" id="PS00687">
    <property type="entry name" value="ALDEHYDE_DEHYDR_GLU"/>
    <property type="match status" value="1"/>
</dbReference>
<dbReference type="InterPro" id="IPR029510">
    <property type="entry name" value="Ald_DH_CS_GLU"/>
</dbReference>
<dbReference type="InterPro" id="IPR017649">
    <property type="entry name" value="SuccinylGlu_semiald_DH_AstD"/>
</dbReference>
<dbReference type="Gene3D" id="3.40.605.10">
    <property type="entry name" value="Aldehyde Dehydrogenase, Chain A, domain 1"/>
    <property type="match status" value="1"/>
</dbReference>
<dbReference type="GO" id="GO:0019544">
    <property type="term" value="P:L-arginine catabolic process to L-glutamate"/>
    <property type="evidence" value="ECO:0007669"/>
    <property type="project" value="UniProtKB-UniRule"/>
</dbReference>
<dbReference type="InterPro" id="IPR016163">
    <property type="entry name" value="Ald_DH_C"/>
</dbReference>
<evidence type="ECO:0000256" key="2">
    <source>
        <dbReference type="ARBA" id="ARBA00023002"/>
    </source>
</evidence>
<gene>
    <name evidence="4 7" type="primary">astD</name>
    <name evidence="7" type="ORF">MJ923_20625</name>
</gene>
<keyword evidence="8" id="KW-1185">Reference proteome</keyword>
<dbReference type="PROSITE" id="PS00070">
    <property type="entry name" value="ALDEHYDE_DEHYDR_CYS"/>
    <property type="match status" value="1"/>
</dbReference>
<dbReference type="FunFam" id="3.40.605.10:FF:000010">
    <property type="entry name" value="N-succinylglutamate 5-semialdehyde dehydrogenase"/>
    <property type="match status" value="1"/>
</dbReference>
<reference evidence="7 8" key="1">
    <citation type="submission" date="2022-02" db="EMBL/GenBank/DDBJ databases">
        <title>The genome sequence of Shewanella sp. 3B26.</title>
        <authorList>
            <person name="Du J."/>
        </authorList>
    </citation>
    <scope>NUCLEOTIDE SEQUENCE [LARGE SCALE GENOMIC DNA]</scope>
    <source>
        <strain evidence="7 8">3B26</strain>
    </source>
</reference>
<protein>
    <recommendedName>
        <fullName evidence="4">N-succinylglutamate 5-semialdehyde dehydrogenase</fullName>
        <ecNumber evidence="4">1.2.1.71</ecNumber>
    </recommendedName>
    <alternativeName>
        <fullName evidence="4">Succinylglutamic semialdehyde dehydrogenase</fullName>
        <shortName evidence="4">SGSD</shortName>
    </alternativeName>
</protein>
<keyword evidence="3 4" id="KW-0520">NAD</keyword>
<evidence type="ECO:0000313" key="8">
    <source>
        <dbReference type="Proteomes" id="UP001297581"/>
    </source>
</evidence>
<organism evidence="7 8">
    <name type="scientific">Shewanella zhuhaiensis</name>
    <dbReference type="NCBI Taxonomy" id="2919576"/>
    <lineage>
        <taxon>Bacteria</taxon>
        <taxon>Pseudomonadati</taxon>
        <taxon>Pseudomonadota</taxon>
        <taxon>Gammaproteobacteria</taxon>
        <taxon>Alteromonadales</taxon>
        <taxon>Shewanellaceae</taxon>
        <taxon>Shewanella</taxon>
    </lineage>
</organism>
<dbReference type="Pfam" id="PF00171">
    <property type="entry name" value="Aldedh"/>
    <property type="match status" value="1"/>
</dbReference>
<sequence>MSSVIEHATHAQEAQGQFIDGAWQAGRGKTFHSVNPANGEVIWSANGANAEQVDTAVKAARAAFYTWSALPLAERLAIIEAFGAQLSDNSEAMARLIAEETGKALWESRTEVAAMTGKIAISIKAHSERTGTVENPMAGARAFIRHKPHGVVAVFGPYNFPGHLPNGHIVPALIAGNTVLFKPSELTPKVAEFTVTLWQKAGLPAGVINLLQGEVETGKTLAGHSGIDGLFFTGSSNTGHLLHQQYAGQPGKILALEMGGNNPLIVNHVANIDAAVHDIIQSAFISSGQRCTCARRLFIKNDANGDAILAKLLEATANIKVGQPFADAQPFYGAMISAKAAAAMVKAQADIQALGGVSLIELTQPDPALGFVTPGIIDVTNATALPDEEHFGPLLKIYRYNDFDAAIDEANNTAFGLSAGLLADNEADYEHFYRRIRAGIVNWNKPITGASSAAPFGGIGASGNHRASAYYAADYCAYPVSSVEASSVSLPATLSPGLSI</sequence>
<proteinExistence type="inferred from homology"/>
<dbReference type="Proteomes" id="UP001297581">
    <property type="component" value="Unassembled WGS sequence"/>
</dbReference>
<dbReference type="Gene3D" id="3.40.309.10">
    <property type="entry name" value="Aldehyde Dehydrogenase, Chain A, domain 2"/>
    <property type="match status" value="1"/>
</dbReference>
<feature type="domain" description="Aldehyde dehydrogenase" evidence="6">
    <location>
        <begin position="23"/>
        <end position="474"/>
    </location>
</feature>
<dbReference type="CDD" id="cd07095">
    <property type="entry name" value="ALDH_SGSD_AstD"/>
    <property type="match status" value="1"/>
</dbReference>
<dbReference type="InterPro" id="IPR016160">
    <property type="entry name" value="Ald_DH_CS_CYS"/>
</dbReference>
<evidence type="ECO:0000256" key="1">
    <source>
        <dbReference type="ARBA" id="ARBA00022503"/>
    </source>
</evidence>
<dbReference type="GO" id="GO:0019545">
    <property type="term" value="P:L-arginine catabolic process to succinate"/>
    <property type="evidence" value="ECO:0007669"/>
    <property type="project" value="UniProtKB-UniRule"/>
</dbReference>
<comment type="function">
    <text evidence="4">Catalyzes the NAD-dependent reduction of succinylglutamate semialdehyde into succinylglutamate.</text>
</comment>
<comment type="similarity">
    <text evidence="4">Belongs to the aldehyde dehydrogenase family. AstD subfamily.</text>
</comment>
<dbReference type="NCBIfam" id="NF006992">
    <property type="entry name" value="PRK09457.1"/>
    <property type="match status" value="1"/>
</dbReference>
<evidence type="ECO:0000256" key="3">
    <source>
        <dbReference type="ARBA" id="ARBA00023027"/>
    </source>
</evidence>
<dbReference type="InterPro" id="IPR016161">
    <property type="entry name" value="Ald_DH/histidinol_DH"/>
</dbReference>
<comment type="caution">
    <text evidence="7">The sequence shown here is derived from an EMBL/GenBank/DDBJ whole genome shotgun (WGS) entry which is preliminary data.</text>
</comment>
<dbReference type="InterPro" id="IPR016162">
    <property type="entry name" value="Ald_DH_N"/>
</dbReference>
<comment type="pathway">
    <text evidence="4">Amino-acid degradation; L-arginine degradation via AST pathway; L-glutamate and succinate from L-arginine: step 4/5.</text>
</comment>
<dbReference type="PANTHER" id="PTHR11699">
    <property type="entry name" value="ALDEHYDE DEHYDROGENASE-RELATED"/>
    <property type="match status" value="1"/>
</dbReference>
<dbReference type="HAMAP" id="MF_01174">
    <property type="entry name" value="Aldedh_AstD"/>
    <property type="match status" value="1"/>
</dbReference>
<comment type="catalytic activity">
    <reaction evidence="4">
        <text>N-succinyl-L-glutamate 5-semialdehyde + NAD(+) + H2O = N-succinyl-L-glutamate + NADH + 2 H(+)</text>
        <dbReference type="Rhea" id="RHEA:10812"/>
        <dbReference type="ChEBI" id="CHEBI:15377"/>
        <dbReference type="ChEBI" id="CHEBI:15378"/>
        <dbReference type="ChEBI" id="CHEBI:57540"/>
        <dbReference type="ChEBI" id="CHEBI:57945"/>
        <dbReference type="ChEBI" id="CHEBI:58520"/>
        <dbReference type="ChEBI" id="CHEBI:58763"/>
        <dbReference type="EC" id="1.2.1.71"/>
    </reaction>
</comment>
<evidence type="ECO:0000256" key="5">
    <source>
        <dbReference type="PROSITE-ProRule" id="PRU10007"/>
    </source>
</evidence>
<feature type="active site" evidence="4">
    <location>
        <position position="291"/>
    </location>
</feature>
<dbReference type="AlphaFoldDB" id="A0AAJ1BL34"/>
<accession>A0AAJ1BL34</accession>
<name>A0AAJ1BL34_9GAMM</name>
<feature type="active site" evidence="4 5">
    <location>
        <position position="257"/>
    </location>
</feature>
<dbReference type="NCBIfam" id="TIGR03240">
    <property type="entry name" value="arg_catab_astD"/>
    <property type="match status" value="1"/>
</dbReference>
<dbReference type="RefSeq" id="WP_240592670.1">
    <property type="nucleotide sequence ID" value="NZ_JAKUDL010000015.1"/>
</dbReference>
<keyword evidence="2 4" id="KW-0560">Oxidoreductase</keyword>
<dbReference type="SUPFAM" id="SSF53720">
    <property type="entry name" value="ALDH-like"/>
    <property type="match status" value="1"/>
</dbReference>
<evidence type="ECO:0000313" key="7">
    <source>
        <dbReference type="EMBL" id="MCH4296712.1"/>
    </source>
</evidence>
<dbReference type="EC" id="1.2.1.71" evidence="4"/>